<accession>A0A0A9DST1</accession>
<protein>
    <submittedName>
        <fullName evidence="2">Uncharacterized protein</fullName>
    </submittedName>
</protein>
<dbReference type="EMBL" id="GBRH01211053">
    <property type="protein sequence ID" value="JAD86842.1"/>
    <property type="molecule type" value="Transcribed_RNA"/>
</dbReference>
<name>A0A0A9DST1_ARUDO</name>
<reference evidence="2" key="2">
    <citation type="journal article" date="2015" name="Data Brief">
        <title>Shoot transcriptome of the giant reed, Arundo donax.</title>
        <authorList>
            <person name="Barrero R.A."/>
            <person name="Guerrero F.D."/>
            <person name="Moolhuijzen P."/>
            <person name="Goolsby J.A."/>
            <person name="Tidwell J."/>
            <person name="Bellgard S.E."/>
            <person name="Bellgard M.I."/>
        </authorList>
    </citation>
    <scope>NUCLEOTIDE SEQUENCE</scope>
    <source>
        <tissue evidence="2">Shoot tissue taken approximately 20 cm above the soil surface</tissue>
    </source>
</reference>
<reference evidence="2" key="1">
    <citation type="submission" date="2014-09" db="EMBL/GenBank/DDBJ databases">
        <authorList>
            <person name="Magalhaes I.L.F."/>
            <person name="Oliveira U."/>
            <person name="Santos F.R."/>
            <person name="Vidigal T.H.D.A."/>
            <person name="Brescovit A.D."/>
            <person name="Santos A.J."/>
        </authorList>
    </citation>
    <scope>NUCLEOTIDE SEQUENCE</scope>
    <source>
        <tissue evidence="2">Shoot tissue taken approximately 20 cm above the soil surface</tissue>
    </source>
</reference>
<organism evidence="2">
    <name type="scientific">Arundo donax</name>
    <name type="common">Giant reed</name>
    <name type="synonym">Donax arundinaceus</name>
    <dbReference type="NCBI Taxonomy" id="35708"/>
    <lineage>
        <taxon>Eukaryota</taxon>
        <taxon>Viridiplantae</taxon>
        <taxon>Streptophyta</taxon>
        <taxon>Embryophyta</taxon>
        <taxon>Tracheophyta</taxon>
        <taxon>Spermatophyta</taxon>
        <taxon>Magnoliopsida</taxon>
        <taxon>Liliopsida</taxon>
        <taxon>Poales</taxon>
        <taxon>Poaceae</taxon>
        <taxon>PACMAD clade</taxon>
        <taxon>Arundinoideae</taxon>
        <taxon>Arundineae</taxon>
        <taxon>Arundo</taxon>
    </lineage>
</organism>
<keyword evidence="1" id="KW-0732">Signal</keyword>
<dbReference type="AlphaFoldDB" id="A0A0A9DST1"/>
<evidence type="ECO:0000256" key="1">
    <source>
        <dbReference type="SAM" id="SignalP"/>
    </source>
</evidence>
<sequence length="52" mass="6042">MRVEAGSALLLFFLQADLSQAPDNLKTHYLFSSIIHQIGHDMTSLYSYMFYR</sequence>
<evidence type="ECO:0000313" key="2">
    <source>
        <dbReference type="EMBL" id="JAD86842.1"/>
    </source>
</evidence>
<proteinExistence type="predicted"/>
<feature type="signal peptide" evidence="1">
    <location>
        <begin position="1"/>
        <end position="21"/>
    </location>
</feature>
<feature type="chain" id="PRO_5002061539" evidence="1">
    <location>
        <begin position="22"/>
        <end position="52"/>
    </location>
</feature>